<sequence length="369" mass="41478">MSFMKSYAKYAKKQLGVLQEQIETALAQYLQSDFCTEAYNYHCVAAKAADIFKDVVTRPAKRLRGAFVLESYNMFSKKPSVEVMKAAVAIEVVHAYLLIIDDFNDRSNLRRGLPTAHRLHETYHIQHKMTGDALHYGYSQAAVSGLFGMHHASNLLLSMDFPPERLIRALQGVNDAINVTAYGQIRDIFNQQGPNTVEHDVLEVHRLKTAHYTYFNPLQLGATLAGETANSIARFNTYAENAGIAFQIQDDILGVYGDPKDTGKSNMDDIMEGKATLLTVYAYANATLAQKEILDKTLGNRELEKTPDLFAQVQQVIIDTGSLEHSKEVAQELVRKAKNSMYKEFPEFIDNDGFKFIVGVADYMIERKL</sequence>
<dbReference type="PANTHER" id="PTHR11525">
    <property type="entry name" value="FARNESYL-PYROPHOSPHATE SYNTHETASE"/>
    <property type="match status" value="1"/>
</dbReference>
<evidence type="ECO:0000256" key="1">
    <source>
        <dbReference type="ARBA" id="ARBA00001946"/>
    </source>
</evidence>
<dbReference type="InterPro" id="IPR008949">
    <property type="entry name" value="Isoprenoid_synthase_dom_sf"/>
</dbReference>
<proteinExistence type="inferred from homology"/>
<evidence type="ECO:0000256" key="5">
    <source>
        <dbReference type="RuleBase" id="RU004466"/>
    </source>
</evidence>
<dbReference type="GO" id="GO:0004337">
    <property type="term" value="F:(2E,6E)-farnesyl diphosphate synthase activity"/>
    <property type="evidence" value="ECO:0007669"/>
    <property type="project" value="TreeGrafter"/>
</dbReference>
<comment type="cofactor">
    <cofactor evidence="1">
        <name>Mg(2+)</name>
        <dbReference type="ChEBI" id="CHEBI:18420"/>
    </cofactor>
</comment>
<keyword evidence="3" id="KW-0479">Metal-binding</keyword>
<dbReference type="GO" id="GO:0004161">
    <property type="term" value="F:dimethylallyltranstransferase activity"/>
    <property type="evidence" value="ECO:0007669"/>
    <property type="project" value="TreeGrafter"/>
</dbReference>
<dbReference type="Pfam" id="PF00348">
    <property type="entry name" value="polyprenyl_synt"/>
    <property type="match status" value="1"/>
</dbReference>
<evidence type="ECO:0000313" key="6">
    <source>
        <dbReference type="EMBL" id="PJA12610.1"/>
    </source>
</evidence>
<dbReference type="Proteomes" id="UP000228952">
    <property type="component" value="Unassembled WGS sequence"/>
</dbReference>
<evidence type="ECO:0000256" key="4">
    <source>
        <dbReference type="ARBA" id="ARBA00022842"/>
    </source>
</evidence>
<dbReference type="SUPFAM" id="SSF48576">
    <property type="entry name" value="Terpenoid synthases"/>
    <property type="match status" value="1"/>
</dbReference>
<dbReference type="GO" id="GO:0045337">
    <property type="term" value="P:farnesyl diphosphate biosynthetic process"/>
    <property type="evidence" value="ECO:0007669"/>
    <property type="project" value="TreeGrafter"/>
</dbReference>
<dbReference type="InterPro" id="IPR033749">
    <property type="entry name" value="Polyprenyl_synt_CS"/>
</dbReference>
<dbReference type="InterPro" id="IPR000092">
    <property type="entry name" value="Polyprenyl_synt"/>
</dbReference>
<keyword evidence="4" id="KW-0460">Magnesium</keyword>
<organism evidence="6 7">
    <name type="scientific">Candidatus Dojkabacteria bacterium CG_4_10_14_0_2_um_filter_Dojkabacteria_WS6_41_15</name>
    <dbReference type="NCBI Taxonomy" id="2014249"/>
    <lineage>
        <taxon>Bacteria</taxon>
        <taxon>Candidatus Dojkabacteria</taxon>
    </lineage>
</organism>
<dbReference type="GO" id="GO:0005737">
    <property type="term" value="C:cytoplasm"/>
    <property type="evidence" value="ECO:0007669"/>
    <property type="project" value="TreeGrafter"/>
</dbReference>
<evidence type="ECO:0000313" key="7">
    <source>
        <dbReference type="Proteomes" id="UP000228952"/>
    </source>
</evidence>
<evidence type="ECO:0008006" key="8">
    <source>
        <dbReference type="Google" id="ProtNLM"/>
    </source>
</evidence>
<keyword evidence="2 5" id="KW-0808">Transferase</keyword>
<dbReference type="InterPro" id="IPR039702">
    <property type="entry name" value="FPS1-like"/>
</dbReference>
<dbReference type="GO" id="GO:0046872">
    <property type="term" value="F:metal ion binding"/>
    <property type="evidence" value="ECO:0007669"/>
    <property type="project" value="UniProtKB-KW"/>
</dbReference>
<dbReference type="Gene3D" id="1.10.600.10">
    <property type="entry name" value="Farnesyl Diphosphate Synthase"/>
    <property type="match status" value="1"/>
</dbReference>
<dbReference type="PROSITE" id="PS00723">
    <property type="entry name" value="POLYPRENYL_SYNTHASE_1"/>
    <property type="match status" value="1"/>
</dbReference>
<evidence type="ECO:0000256" key="2">
    <source>
        <dbReference type="ARBA" id="ARBA00022679"/>
    </source>
</evidence>
<dbReference type="PANTHER" id="PTHR11525:SF0">
    <property type="entry name" value="FARNESYL PYROPHOSPHATE SYNTHASE"/>
    <property type="match status" value="1"/>
</dbReference>
<protein>
    <recommendedName>
        <fullName evidence="8">Polyprenyl synthetase family protein</fullName>
    </recommendedName>
</protein>
<dbReference type="SFLD" id="SFLDS00005">
    <property type="entry name" value="Isoprenoid_Synthase_Type_I"/>
    <property type="match status" value="1"/>
</dbReference>
<gene>
    <name evidence="6" type="ORF">COX64_04240</name>
</gene>
<comment type="caution">
    <text evidence="6">The sequence shown here is derived from an EMBL/GenBank/DDBJ whole genome shotgun (WGS) entry which is preliminary data.</text>
</comment>
<comment type="similarity">
    <text evidence="5">Belongs to the FPP/GGPP synthase family.</text>
</comment>
<reference evidence="7" key="1">
    <citation type="submission" date="2017-09" db="EMBL/GenBank/DDBJ databases">
        <title>Depth-based differentiation of microbial function through sediment-hosted aquifers and enrichment of novel symbionts in the deep terrestrial subsurface.</title>
        <authorList>
            <person name="Probst A.J."/>
            <person name="Ladd B."/>
            <person name="Jarett J.K."/>
            <person name="Geller-Mcgrath D.E."/>
            <person name="Sieber C.M.K."/>
            <person name="Emerson J.B."/>
            <person name="Anantharaman K."/>
            <person name="Thomas B.C."/>
            <person name="Malmstrom R."/>
            <person name="Stieglmeier M."/>
            <person name="Klingl A."/>
            <person name="Woyke T."/>
            <person name="Ryan C.M."/>
            <person name="Banfield J.F."/>
        </authorList>
    </citation>
    <scope>NUCLEOTIDE SEQUENCE [LARGE SCALE GENOMIC DNA]</scope>
</reference>
<name>A0A2M7W0W7_9BACT</name>
<accession>A0A2M7W0W7</accession>
<dbReference type="EMBL" id="PFQB01000107">
    <property type="protein sequence ID" value="PJA12610.1"/>
    <property type="molecule type" value="Genomic_DNA"/>
</dbReference>
<evidence type="ECO:0000256" key="3">
    <source>
        <dbReference type="ARBA" id="ARBA00022723"/>
    </source>
</evidence>
<dbReference type="AlphaFoldDB" id="A0A2M7W0W7"/>
<dbReference type="CDD" id="cd00685">
    <property type="entry name" value="Trans_IPPS_HT"/>
    <property type="match status" value="1"/>
</dbReference>